<dbReference type="HOGENOM" id="CLU_168829_2_1_6"/>
<feature type="domain" description="Antitoxin FitA-like ribbon-helix-helix" evidence="1">
    <location>
        <begin position="17"/>
        <end position="54"/>
    </location>
</feature>
<evidence type="ECO:0000259" key="1">
    <source>
        <dbReference type="Pfam" id="PF22513"/>
    </source>
</evidence>
<protein>
    <recommendedName>
        <fullName evidence="1">Antitoxin FitA-like ribbon-helix-helix domain-containing protein</fullName>
    </recommendedName>
</protein>
<proteinExistence type="predicted"/>
<dbReference type="EMBL" id="CP000285">
    <property type="protein sequence ID" value="ABE58426.1"/>
    <property type="molecule type" value="Genomic_DNA"/>
</dbReference>
<organism evidence="2 3">
    <name type="scientific">Chromohalobacter israelensis (strain ATCC BAA-138 / DSM 3043 / CIP 106854 / NCIMB 13768 / 1H11)</name>
    <name type="common">Chromohalobacter salexigens</name>
    <dbReference type="NCBI Taxonomy" id="290398"/>
    <lineage>
        <taxon>Bacteria</taxon>
        <taxon>Pseudomonadati</taxon>
        <taxon>Pseudomonadota</taxon>
        <taxon>Gammaproteobacteria</taxon>
        <taxon>Oceanospirillales</taxon>
        <taxon>Halomonadaceae</taxon>
        <taxon>Chromohalobacter</taxon>
    </lineage>
</organism>
<sequence length="95" mass="10455">MVLSLIALRSYGEASMASITIRNLDEQIKAQLRMEAAKHGHSMEEEVRIILRGALNQPQKGGLGSRIRERFATAGGVELEMPARSDKPRAPDLDV</sequence>
<dbReference type="Gene3D" id="1.10.1220.10">
    <property type="entry name" value="Met repressor-like"/>
    <property type="match status" value="1"/>
</dbReference>
<dbReference type="Proteomes" id="UP000000239">
    <property type="component" value="Chromosome"/>
</dbReference>
<accession>Q1QYN2</accession>
<evidence type="ECO:0000313" key="3">
    <source>
        <dbReference type="Proteomes" id="UP000000239"/>
    </source>
</evidence>
<dbReference type="STRING" id="290398.Csal_1069"/>
<keyword evidence="3" id="KW-1185">Reference proteome</keyword>
<evidence type="ECO:0000313" key="2">
    <source>
        <dbReference type="EMBL" id="ABE58426.1"/>
    </source>
</evidence>
<gene>
    <name evidence="2" type="ordered locus">Csal_1069</name>
</gene>
<dbReference type="InterPro" id="IPR013321">
    <property type="entry name" value="Arc_rbn_hlx_hlx"/>
</dbReference>
<dbReference type="InterPro" id="IPR053853">
    <property type="entry name" value="FitA-like_RHH"/>
</dbReference>
<dbReference type="Pfam" id="PF22513">
    <property type="entry name" value="FitA-like_RHH"/>
    <property type="match status" value="1"/>
</dbReference>
<dbReference type="AlphaFoldDB" id="Q1QYN2"/>
<dbReference type="SUPFAM" id="SSF47598">
    <property type="entry name" value="Ribbon-helix-helix"/>
    <property type="match status" value="1"/>
</dbReference>
<dbReference type="InterPro" id="IPR010985">
    <property type="entry name" value="Ribbon_hlx_hlx"/>
</dbReference>
<dbReference type="KEGG" id="csa:Csal_1069"/>
<reference evidence="2 3" key="1">
    <citation type="journal article" date="2011" name="Stand. Genomic Sci.">
        <title>Complete genome sequence of the halophilic and highly halotolerant Chromohalobacter salexigens type strain (1H11(T)).</title>
        <authorList>
            <person name="Copeland A."/>
            <person name="O'Connor K."/>
            <person name="Lucas S."/>
            <person name="Lapidus A."/>
            <person name="Berry K.W."/>
            <person name="Detter J.C."/>
            <person name="Del Rio T.G."/>
            <person name="Hammon N."/>
            <person name="Dalin E."/>
            <person name="Tice H."/>
            <person name="Pitluck S."/>
            <person name="Bruce D."/>
            <person name="Goodwin L."/>
            <person name="Han C."/>
            <person name="Tapia R."/>
            <person name="Saunders E."/>
            <person name="Schmutz J."/>
            <person name="Brettin T."/>
            <person name="Larimer F."/>
            <person name="Land M."/>
            <person name="Hauser L."/>
            <person name="Vargas C."/>
            <person name="Nieto J.J."/>
            <person name="Kyrpides N.C."/>
            <person name="Ivanova N."/>
            <person name="Goker M."/>
            <person name="Klenk H.P."/>
            <person name="Csonka L.N."/>
            <person name="Woyke T."/>
        </authorList>
    </citation>
    <scope>NUCLEOTIDE SEQUENCE [LARGE SCALE GENOMIC DNA]</scope>
    <source>
        <strain evidence="3">ATCC BAA-138 / DSM 3043 / CIP 106854 / NCIMB 13768 / 1H11</strain>
    </source>
</reference>
<name>Q1QYN2_CHRI1</name>
<dbReference type="eggNOG" id="COG4691">
    <property type="taxonomic scope" value="Bacteria"/>
</dbReference>
<dbReference type="GO" id="GO:0006355">
    <property type="term" value="P:regulation of DNA-templated transcription"/>
    <property type="evidence" value="ECO:0007669"/>
    <property type="project" value="InterPro"/>
</dbReference>